<gene>
    <name evidence="1" type="ORF">BDEG_22198</name>
</gene>
<protein>
    <submittedName>
        <fullName evidence="1">Uncharacterized protein</fullName>
    </submittedName>
</protein>
<dbReference type="AlphaFoldDB" id="A0A177WDR3"/>
<dbReference type="EMBL" id="DS022301">
    <property type="protein sequence ID" value="OAJ38249.1"/>
    <property type="molecule type" value="Genomic_DNA"/>
</dbReference>
<dbReference type="Proteomes" id="UP000077115">
    <property type="component" value="Unassembled WGS sequence"/>
</dbReference>
<organism evidence="1 2">
    <name type="scientific">Batrachochytrium dendrobatidis (strain JEL423)</name>
    <dbReference type="NCBI Taxonomy" id="403673"/>
    <lineage>
        <taxon>Eukaryota</taxon>
        <taxon>Fungi</taxon>
        <taxon>Fungi incertae sedis</taxon>
        <taxon>Chytridiomycota</taxon>
        <taxon>Chytridiomycota incertae sedis</taxon>
        <taxon>Chytridiomycetes</taxon>
        <taxon>Rhizophydiales</taxon>
        <taxon>Rhizophydiales incertae sedis</taxon>
        <taxon>Batrachochytrium</taxon>
    </lineage>
</organism>
<evidence type="ECO:0000313" key="1">
    <source>
        <dbReference type="EMBL" id="OAJ38249.1"/>
    </source>
</evidence>
<dbReference type="VEuPathDB" id="FungiDB:BDEG_22198"/>
<evidence type="ECO:0000313" key="2">
    <source>
        <dbReference type="Proteomes" id="UP000077115"/>
    </source>
</evidence>
<reference evidence="1 2" key="1">
    <citation type="submission" date="2006-10" db="EMBL/GenBank/DDBJ databases">
        <title>The Genome Sequence of Batrachochytrium dendrobatidis JEL423.</title>
        <authorList>
            <consortium name="The Broad Institute Genome Sequencing Platform"/>
            <person name="Birren B."/>
            <person name="Lander E."/>
            <person name="Galagan J."/>
            <person name="Cuomo C."/>
            <person name="Devon K."/>
            <person name="Jaffe D."/>
            <person name="Butler J."/>
            <person name="Alvarez P."/>
            <person name="Gnerre S."/>
            <person name="Grabherr M."/>
            <person name="Kleber M."/>
            <person name="Mauceli E."/>
            <person name="Brockman W."/>
            <person name="Young S."/>
            <person name="LaButti K."/>
            <person name="Sykes S."/>
            <person name="DeCaprio D."/>
            <person name="Crawford M."/>
            <person name="Koehrsen M."/>
            <person name="Engels R."/>
            <person name="Montgomery P."/>
            <person name="Pearson M."/>
            <person name="Howarth C."/>
            <person name="Larson L."/>
            <person name="White J."/>
            <person name="O'Leary S."/>
            <person name="Kodira C."/>
            <person name="Zeng Q."/>
            <person name="Yandava C."/>
            <person name="Alvarado L."/>
            <person name="Longcore J."/>
            <person name="James T."/>
        </authorList>
    </citation>
    <scope>NUCLEOTIDE SEQUENCE [LARGE SCALE GENOMIC DNA]</scope>
    <source>
        <strain evidence="1 2">JEL423</strain>
    </source>
</reference>
<proteinExistence type="predicted"/>
<name>A0A177WDR3_BATDL</name>
<reference evidence="1 2" key="2">
    <citation type="submission" date="2016-05" db="EMBL/GenBank/DDBJ databases">
        <title>Lineage-specific infection strategies underlie the spectrum of fungal disease in amphibians.</title>
        <authorList>
            <person name="Cuomo C.A."/>
            <person name="Farrer R.A."/>
            <person name="James T."/>
            <person name="Longcore J."/>
            <person name="Birren B."/>
        </authorList>
    </citation>
    <scope>NUCLEOTIDE SEQUENCE [LARGE SCALE GENOMIC DNA]</scope>
    <source>
        <strain evidence="1 2">JEL423</strain>
    </source>
</reference>
<sequence length="106" mass="11645">MTSQSPQKYSIAVPKYKRDVLLHPYTQHAIQLFKSYSFPSIETAILTPGISPYPSWIASAASWGTLYLLTSASGTFTKPKIGPVAIYATVATTTISYLMETFGFND</sequence>
<accession>A0A177WDR3</accession>